<protein>
    <submittedName>
        <fullName evidence="2">Uncharacterized protein</fullName>
    </submittedName>
</protein>
<accession>A0A2A5JMQ2</accession>
<organism evidence="2 3">
    <name type="scientific">Pseudoalteromonas piscicida</name>
    <dbReference type="NCBI Taxonomy" id="43662"/>
    <lineage>
        <taxon>Bacteria</taxon>
        <taxon>Pseudomonadati</taxon>
        <taxon>Pseudomonadota</taxon>
        <taxon>Gammaproteobacteria</taxon>
        <taxon>Alteromonadales</taxon>
        <taxon>Pseudoalteromonadaceae</taxon>
        <taxon>Pseudoalteromonas</taxon>
    </lineage>
</organism>
<proteinExistence type="predicted"/>
<evidence type="ECO:0000313" key="2">
    <source>
        <dbReference type="EMBL" id="PCK30708.1"/>
    </source>
</evidence>
<evidence type="ECO:0000256" key="1">
    <source>
        <dbReference type="SAM" id="Coils"/>
    </source>
</evidence>
<dbReference type="Proteomes" id="UP000228621">
    <property type="component" value="Unassembled WGS sequence"/>
</dbReference>
<name>A0A2A5JMQ2_PSEO7</name>
<gene>
    <name evidence="2" type="ORF">CEX98_16305</name>
</gene>
<dbReference type="RefSeq" id="WP_099643098.1">
    <property type="nucleotide sequence ID" value="NZ_NKHF01000076.1"/>
</dbReference>
<keyword evidence="1" id="KW-0175">Coiled coil</keyword>
<sequence>MKFQELKHGQYLKRMIWQQFGGGNKSSREQGLNQYRAELESEAEALLEKCQSVKTVKQLQLYLRERVIAARFEETFYR</sequence>
<dbReference type="OrthoDB" id="6113916at2"/>
<comment type="caution">
    <text evidence="2">The sequence shown here is derived from an EMBL/GenBank/DDBJ whole genome shotgun (WGS) entry which is preliminary data.</text>
</comment>
<reference evidence="3" key="1">
    <citation type="journal article" date="2019" name="Genome Announc.">
        <title>Draft Genome Sequence of Pseudoalteromonas piscicida Strain 36Y ROTHPW, an Hypersaline Seawater Isolate from the South Coast of Sonora, Mexico.</title>
        <authorList>
            <person name="Sanchez-Diaz R."/>
            <person name="Molina-Garza Z.J."/>
            <person name="Cruz-Suarez L.E."/>
            <person name="Selvin J."/>
            <person name="Kiran G.S."/>
            <person name="Ibarra-Gamez J.C."/>
            <person name="Gomez-Gil B."/>
            <person name="Galaviz-Silva L."/>
        </authorList>
    </citation>
    <scope>NUCLEOTIDE SEQUENCE [LARGE SCALE GENOMIC DNA]</scope>
    <source>
        <strain evidence="3">36Y_RITHPW</strain>
    </source>
</reference>
<feature type="coiled-coil region" evidence="1">
    <location>
        <begin position="29"/>
        <end position="56"/>
    </location>
</feature>
<evidence type="ECO:0000313" key="3">
    <source>
        <dbReference type="Proteomes" id="UP000228621"/>
    </source>
</evidence>
<dbReference type="AlphaFoldDB" id="A0A2A5JMQ2"/>
<dbReference type="EMBL" id="NKHF01000076">
    <property type="protein sequence ID" value="PCK30708.1"/>
    <property type="molecule type" value="Genomic_DNA"/>
</dbReference>
<keyword evidence="3" id="KW-1185">Reference proteome</keyword>